<keyword evidence="5" id="KW-0418">Kinase</keyword>
<dbReference type="InterPro" id="IPR036890">
    <property type="entry name" value="HATPase_C_sf"/>
</dbReference>
<evidence type="ECO:0000313" key="13">
    <source>
        <dbReference type="Proteomes" id="UP000319731"/>
    </source>
</evidence>
<evidence type="ECO:0000256" key="6">
    <source>
        <dbReference type="PROSITE-ProRule" id="PRU00169"/>
    </source>
</evidence>
<evidence type="ECO:0000256" key="5">
    <source>
        <dbReference type="ARBA" id="ARBA00022777"/>
    </source>
</evidence>
<dbReference type="SUPFAM" id="SSF47384">
    <property type="entry name" value="Homodimeric domain of signal transducing histidine kinase"/>
    <property type="match status" value="2"/>
</dbReference>
<feature type="region of interest" description="Disordered" evidence="7">
    <location>
        <begin position="622"/>
        <end position="671"/>
    </location>
</feature>
<comment type="caution">
    <text evidence="12">The sequence shown here is derived from an EMBL/GenBank/DDBJ whole genome shotgun (WGS) entry which is preliminary data.</text>
</comment>
<evidence type="ECO:0000256" key="2">
    <source>
        <dbReference type="ARBA" id="ARBA00012438"/>
    </source>
</evidence>
<keyword evidence="3 6" id="KW-0597">Phosphoprotein</keyword>
<evidence type="ECO:0000259" key="10">
    <source>
        <dbReference type="PROSITE" id="PS50109"/>
    </source>
</evidence>
<dbReference type="Gene3D" id="3.30.565.10">
    <property type="entry name" value="Histidine kinase-like ATPase, C-terminal domain"/>
    <property type="match status" value="2"/>
</dbReference>
<evidence type="ECO:0000256" key="3">
    <source>
        <dbReference type="ARBA" id="ARBA00022553"/>
    </source>
</evidence>
<feature type="transmembrane region" description="Helical" evidence="8">
    <location>
        <begin position="87"/>
        <end position="109"/>
    </location>
</feature>
<accession>A0A507CHH1</accession>
<dbReference type="Gene3D" id="1.10.287.130">
    <property type="match status" value="2"/>
</dbReference>
<comment type="catalytic activity">
    <reaction evidence="1">
        <text>ATP + protein L-histidine = ADP + protein N-phospho-L-histidine.</text>
        <dbReference type="EC" id="2.7.13.3"/>
    </reaction>
</comment>
<feature type="compositionally biased region" description="Polar residues" evidence="7">
    <location>
        <begin position="1402"/>
        <end position="1414"/>
    </location>
</feature>
<evidence type="ECO:0000256" key="7">
    <source>
        <dbReference type="SAM" id="MobiDB-lite"/>
    </source>
</evidence>
<dbReference type="SMART" id="SM00387">
    <property type="entry name" value="HATPase_c"/>
    <property type="match status" value="2"/>
</dbReference>
<feature type="transmembrane region" description="Helical" evidence="8">
    <location>
        <begin position="165"/>
        <end position="184"/>
    </location>
</feature>
<evidence type="ECO:0000256" key="4">
    <source>
        <dbReference type="ARBA" id="ARBA00022679"/>
    </source>
</evidence>
<dbReference type="InterPro" id="IPR001789">
    <property type="entry name" value="Sig_transdc_resp-reg_receiver"/>
</dbReference>
<keyword evidence="4" id="KW-0808">Transferase</keyword>
<feature type="compositionally biased region" description="Basic residues" evidence="7">
    <location>
        <begin position="654"/>
        <end position="665"/>
    </location>
</feature>
<feature type="modified residue" description="4-aspartylphosphate" evidence="6">
    <location>
        <position position="1568"/>
    </location>
</feature>
<feature type="transmembrane region" description="Helical" evidence="8">
    <location>
        <begin position="978"/>
        <end position="996"/>
    </location>
</feature>
<dbReference type="Pfam" id="PF00072">
    <property type="entry name" value="Response_reg"/>
    <property type="match status" value="2"/>
</dbReference>
<feature type="chain" id="PRO_5021201213" description="histidine kinase" evidence="9">
    <location>
        <begin position="26"/>
        <end position="1632"/>
    </location>
</feature>
<dbReference type="SUPFAM" id="SSF52172">
    <property type="entry name" value="CheY-like"/>
    <property type="match status" value="2"/>
</dbReference>
<dbReference type="PROSITE" id="PS50110">
    <property type="entry name" value="RESPONSE_REGULATORY"/>
    <property type="match status" value="2"/>
</dbReference>
<feature type="modified residue" description="4-aspartylphosphate" evidence="6">
    <location>
        <position position="814"/>
    </location>
</feature>
<feature type="transmembrane region" description="Helical" evidence="8">
    <location>
        <begin position="1008"/>
        <end position="1025"/>
    </location>
</feature>
<evidence type="ECO:0000259" key="11">
    <source>
        <dbReference type="PROSITE" id="PS50110"/>
    </source>
</evidence>
<keyword evidence="13" id="KW-1185">Reference proteome</keyword>
<dbReference type="EC" id="2.7.13.3" evidence="2"/>
<dbReference type="EMBL" id="QEAO01000003">
    <property type="protein sequence ID" value="TPX37135.1"/>
    <property type="molecule type" value="Genomic_DNA"/>
</dbReference>
<feature type="transmembrane region" description="Helical" evidence="8">
    <location>
        <begin position="35"/>
        <end position="52"/>
    </location>
</feature>
<feature type="transmembrane region" description="Helical" evidence="8">
    <location>
        <begin position="1089"/>
        <end position="1109"/>
    </location>
</feature>
<organism evidence="12 13">
    <name type="scientific">Synchytrium microbalum</name>
    <dbReference type="NCBI Taxonomy" id="1806994"/>
    <lineage>
        <taxon>Eukaryota</taxon>
        <taxon>Fungi</taxon>
        <taxon>Fungi incertae sedis</taxon>
        <taxon>Chytridiomycota</taxon>
        <taxon>Chytridiomycota incertae sedis</taxon>
        <taxon>Chytridiomycetes</taxon>
        <taxon>Synchytriales</taxon>
        <taxon>Synchytriaceae</taxon>
        <taxon>Synchytrium</taxon>
    </lineage>
</organism>
<feature type="domain" description="Response regulatory" evidence="11">
    <location>
        <begin position="1517"/>
        <end position="1632"/>
    </location>
</feature>
<dbReference type="RefSeq" id="XP_031027205.1">
    <property type="nucleotide sequence ID" value="XM_031166940.1"/>
</dbReference>
<feature type="domain" description="Histidine kinase" evidence="10">
    <location>
        <begin position="1142"/>
        <end position="1364"/>
    </location>
</feature>
<evidence type="ECO:0000313" key="12">
    <source>
        <dbReference type="EMBL" id="TPX37135.1"/>
    </source>
</evidence>
<keyword evidence="8" id="KW-0472">Membrane</keyword>
<dbReference type="OrthoDB" id="10266508at2759"/>
<feature type="region of interest" description="Disordered" evidence="7">
    <location>
        <begin position="1391"/>
        <end position="1433"/>
    </location>
</feature>
<dbReference type="InterPro" id="IPR005467">
    <property type="entry name" value="His_kinase_dom"/>
</dbReference>
<dbReference type="Pfam" id="PF00512">
    <property type="entry name" value="HisKA"/>
    <property type="match status" value="2"/>
</dbReference>
<evidence type="ECO:0000256" key="1">
    <source>
        <dbReference type="ARBA" id="ARBA00000085"/>
    </source>
</evidence>
<feature type="transmembrane region" description="Helical" evidence="8">
    <location>
        <begin position="840"/>
        <end position="858"/>
    </location>
</feature>
<gene>
    <name evidence="12" type="ORF">SmJEL517_g01012</name>
</gene>
<dbReference type="InterPro" id="IPR036097">
    <property type="entry name" value="HisK_dim/P_sf"/>
</dbReference>
<dbReference type="GO" id="GO:0009927">
    <property type="term" value="F:histidine phosphotransfer kinase activity"/>
    <property type="evidence" value="ECO:0007669"/>
    <property type="project" value="TreeGrafter"/>
</dbReference>
<feature type="transmembrane region" description="Helical" evidence="8">
    <location>
        <begin position="59"/>
        <end position="81"/>
    </location>
</feature>
<dbReference type="PRINTS" id="PR00344">
    <property type="entry name" value="BCTRLSENSOR"/>
</dbReference>
<feature type="transmembrane region" description="Helical" evidence="8">
    <location>
        <begin position="865"/>
        <end position="884"/>
    </location>
</feature>
<evidence type="ECO:0000256" key="9">
    <source>
        <dbReference type="SAM" id="SignalP"/>
    </source>
</evidence>
<feature type="signal peptide" evidence="9">
    <location>
        <begin position="1"/>
        <end position="25"/>
    </location>
</feature>
<dbReference type="STRING" id="1806994.A0A507CHH1"/>
<feature type="transmembrane region" description="Helical" evidence="8">
    <location>
        <begin position="896"/>
        <end position="921"/>
    </location>
</feature>
<keyword evidence="8" id="KW-1133">Transmembrane helix</keyword>
<sequence length="1632" mass="179272">MHWSLKGIGWCVAQFLSALVGRSLAQNQLLIFRLNISVMCAGLITAYVGKWVRSVGSFIALTVALFMFNFFGRLVAYSGIIAQFPAVMMYTIGEAVTANIMTFILLSLWTASRRSKKLPLDGPLLLDETYLVIPFLIASIAVTALVGIIGVAIVYNAAIGNFLDFWSTQGVGLVVTLPAVLLVSQTDWRHSVFCNWSMTGVATLLTATVMLIPIAVSYTYETAALTDQPSILKVFWSVLFSIPVLALSGVILGTTGLACHLLLFSIATPMIRFLPGDFEYDDHLLALMLLLIDLSMLPFLVLLADRNRFLGSVEKQVEDRTIALVKANQEKTEFMSFLCHELRNPLHVVLSMADMAMEDNPNDIYSKAISTAARYMTDLCNDVLDATKLKSGKTDIEPKWGDLAGMLKDQCHSFSLHAATLGIKLQYHGDADVPDRLYADSLRWRQCLTNLLANACRFTKSGGNVDVSLYLIRDGVVPVDHVRLRCEVTDTGIGIDPSHIPTLFIPFSIASQQTTREYQGSGLGLSLSSMLVELMGGKLQVESQPGHGSRFWFELVVPREPAPPGHVIQFTEVVEDADITATATDSAMIELKPSSTSHCNYTALAAELPQHDRNYSYSSNMTATTQASSGDENDAESSGRRSSDDSSGLLKSSAKAHLRHLHPRRSLSTVSEEASVVIAVPNDSIPLIDQTEPLTPITAPTTNVTTPTITTLDNVMVSKNTLINQLMDGQPINTSSPNGIPGHDENVQPKPILLDVNGRPIIGALIVDDSDVNRALLKKMLHRLVRDMEVHMANDGQEAIDLAEQHKYQIIFMDLQMPRVDGWSAIAHIRKGGMNVETPIIITSANTVTISVATGCLITARVCKFANVWSLLRLQVSLSLSYFLGRFLLDLRSNDMIALAMHTVGEFFVSIIMATCLVAIWTRARKKSGESLTEAFLLDEPGIVISFLLLSVTVTAVVGVAMSAILYDFNDLYPLLEFWSSEAVGLIVTLPAVLLVSQTDWRQHEFTWKRVVTAPLLSAIGNFVFETPDLRDRDPVFKVFWSILFSAPLLALSGVLLGTTGLAINVVVFSVATPLTRYLPGDFSSDQRLLALTLLLIDLSMLPFLLLLADRNRLLGSVEKTVEERTFELVRTNQEKTEFMSFLCHELRNPLHVVLSMADMAMTDNPKDEYAKAISTAARYMTDLCNDVLDATKLKSGKTDIEPKWGDLASMLKDQCHSFSMHATTLGINLTFHGDADVPERLYTDNLRWRQCLTNLLANACRFTKSGGSVGVGLYLVNDASLPDDHVRLRCEVTDTGIGIHPSHIPTLFVPFSIASQQTTREYQGSGLGLSLSAMLVELMGGKLQVDSKPGHGSRFWFELVVTQEARHRSHIKEDLDDMDLADCNKKEHTSIRNGAELSPHIRSSYSSNKTIVTDSDDEDSGEESQRSARDLDKTGRALRTLATPVLGPLVYERALSPVTTLDGMLSKDTLLHTLLETPQSNPTSPPLNGSAGAVPDFELNENPKSKLDASGKLIVGALVVDDSDVNRALLKKMLHRLEPDMEVHMAGDGQDAIDFADKNQYRVIFMDLQMPKVDGWSAIAHIRKEGFNVQTPIIITSANPVALEGDSLGRCSVLSKPFLVKDLKAILERYV</sequence>
<dbReference type="GO" id="GO:0000155">
    <property type="term" value="F:phosphorelay sensor kinase activity"/>
    <property type="evidence" value="ECO:0007669"/>
    <property type="project" value="InterPro"/>
</dbReference>
<dbReference type="InterPro" id="IPR003661">
    <property type="entry name" value="HisK_dim/P_dom"/>
</dbReference>
<feature type="transmembrane region" description="Helical" evidence="8">
    <location>
        <begin position="284"/>
        <end position="304"/>
    </location>
</feature>
<reference evidence="12 13" key="1">
    <citation type="journal article" date="2019" name="Sci. Rep.">
        <title>Comparative genomics of chytrid fungi reveal insights into the obligate biotrophic and pathogenic lifestyle of Synchytrium endobioticum.</title>
        <authorList>
            <person name="van de Vossenberg B.T.L.H."/>
            <person name="Warris S."/>
            <person name="Nguyen H.D.T."/>
            <person name="van Gent-Pelzer M.P.E."/>
            <person name="Joly D.L."/>
            <person name="van de Geest H.C."/>
            <person name="Bonants P.J.M."/>
            <person name="Smith D.S."/>
            <person name="Levesque C.A."/>
            <person name="van der Lee T.A.J."/>
        </authorList>
    </citation>
    <scope>NUCLEOTIDE SEQUENCE [LARGE SCALE GENOMIC DNA]</scope>
    <source>
        <strain evidence="12 13">JEL517</strain>
    </source>
</reference>
<dbReference type="SUPFAM" id="SSF55874">
    <property type="entry name" value="ATPase domain of HSP90 chaperone/DNA topoisomerase II/histidine kinase"/>
    <property type="match status" value="2"/>
</dbReference>
<feature type="transmembrane region" description="Helical" evidence="8">
    <location>
        <begin position="942"/>
        <end position="966"/>
    </location>
</feature>
<dbReference type="InterPro" id="IPR011006">
    <property type="entry name" value="CheY-like_superfamily"/>
</dbReference>
<dbReference type="CDD" id="cd17546">
    <property type="entry name" value="REC_hyHK_CKI1_RcsC-like"/>
    <property type="match status" value="2"/>
</dbReference>
<dbReference type="PANTHER" id="PTHR43047">
    <property type="entry name" value="TWO-COMPONENT HISTIDINE PROTEIN KINASE"/>
    <property type="match status" value="1"/>
</dbReference>
<dbReference type="GeneID" id="42002237"/>
<dbReference type="PANTHER" id="PTHR43047:SF66">
    <property type="entry name" value="HISKA"/>
    <property type="match status" value="1"/>
</dbReference>
<dbReference type="SMART" id="SM00448">
    <property type="entry name" value="REC"/>
    <property type="match status" value="2"/>
</dbReference>
<dbReference type="PROSITE" id="PS50109">
    <property type="entry name" value="HIS_KIN"/>
    <property type="match status" value="2"/>
</dbReference>
<dbReference type="Gene3D" id="3.40.50.2300">
    <property type="match status" value="2"/>
</dbReference>
<feature type="transmembrane region" description="Helical" evidence="8">
    <location>
        <begin position="196"/>
        <end position="220"/>
    </location>
</feature>
<keyword evidence="9" id="KW-0732">Signal</keyword>
<name>A0A507CHH1_9FUNG</name>
<dbReference type="CDD" id="cd16922">
    <property type="entry name" value="HATPase_EvgS-ArcB-TorS-like"/>
    <property type="match status" value="1"/>
</dbReference>
<protein>
    <recommendedName>
        <fullName evidence="2">histidine kinase</fullName>
        <ecNumber evidence="2">2.7.13.3</ecNumber>
    </recommendedName>
</protein>
<dbReference type="SMART" id="SM00388">
    <property type="entry name" value="HisKA"/>
    <property type="match status" value="2"/>
</dbReference>
<keyword evidence="8" id="KW-0812">Transmembrane</keyword>
<feature type="domain" description="Histidine kinase" evidence="10">
    <location>
        <begin position="337"/>
        <end position="559"/>
    </location>
</feature>
<dbReference type="CDD" id="cd00082">
    <property type="entry name" value="HisKA"/>
    <property type="match status" value="2"/>
</dbReference>
<feature type="domain" description="Response regulatory" evidence="11">
    <location>
        <begin position="763"/>
        <end position="879"/>
    </location>
</feature>
<dbReference type="Proteomes" id="UP000319731">
    <property type="component" value="Unassembled WGS sequence"/>
</dbReference>
<feature type="transmembrane region" description="Helical" evidence="8">
    <location>
        <begin position="240"/>
        <end position="263"/>
    </location>
</feature>
<dbReference type="InterPro" id="IPR003594">
    <property type="entry name" value="HATPase_dom"/>
</dbReference>
<feature type="transmembrane region" description="Helical" evidence="8">
    <location>
        <begin position="130"/>
        <end position="159"/>
    </location>
</feature>
<feature type="transmembrane region" description="Helical" evidence="8">
    <location>
        <begin position="1045"/>
        <end position="1068"/>
    </location>
</feature>
<evidence type="ECO:0000256" key="8">
    <source>
        <dbReference type="SAM" id="Phobius"/>
    </source>
</evidence>
<feature type="compositionally biased region" description="Basic and acidic residues" evidence="7">
    <location>
        <begin position="1424"/>
        <end position="1433"/>
    </location>
</feature>
<dbReference type="Pfam" id="PF02518">
    <property type="entry name" value="HATPase_c"/>
    <property type="match status" value="2"/>
</dbReference>
<dbReference type="GO" id="GO:0005886">
    <property type="term" value="C:plasma membrane"/>
    <property type="evidence" value="ECO:0007669"/>
    <property type="project" value="TreeGrafter"/>
</dbReference>
<dbReference type="InterPro" id="IPR004358">
    <property type="entry name" value="Sig_transdc_His_kin-like_C"/>
</dbReference>
<proteinExistence type="predicted"/>